<name>A0AC34FB63_9BILA</name>
<evidence type="ECO:0000313" key="2">
    <source>
        <dbReference type="WBParaSite" id="ES5_v2.g14515.t1"/>
    </source>
</evidence>
<evidence type="ECO:0000313" key="1">
    <source>
        <dbReference type="Proteomes" id="UP000887579"/>
    </source>
</evidence>
<dbReference type="Proteomes" id="UP000887579">
    <property type="component" value="Unplaced"/>
</dbReference>
<proteinExistence type="predicted"/>
<accession>A0AC34FB63</accession>
<protein>
    <submittedName>
        <fullName evidence="2">Transmembrane protein 18</fullName>
    </submittedName>
</protein>
<reference evidence="2" key="1">
    <citation type="submission" date="2022-11" db="UniProtKB">
        <authorList>
            <consortium name="WormBaseParasite"/>
        </authorList>
    </citation>
    <scope>IDENTIFICATION</scope>
</reference>
<sequence length="207" mass="25103">MNRERIRNALITFQEWILPWLSPDPYIPDGTDENERELQLSLHNFLKVPIEFHLRSTMIVFHQMYWVYMPYEEDGLTYLDWYCSIICHFYVTLLLASFFISFVNRRKALILHFISINFMIALSPAHFLDYFWNYFYGESLRHPSAYSSASAKNYHVLFWGNLSITLLYVFFVAYTAYLYYLLKRYRKLRAERIHAFQLKLRRHLFGG</sequence>
<dbReference type="WBParaSite" id="ES5_v2.g14515.t1">
    <property type="protein sequence ID" value="ES5_v2.g14515.t1"/>
    <property type="gene ID" value="ES5_v2.g14515"/>
</dbReference>
<organism evidence="1 2">
    <name type="scientific">Panagrolaimus sp. ES5</name>
    <dbReference type="NCBI Taxonomy" id="591445"/>
    <lineage>
        <taxon>Eukaryota</taxon>
        <taxon>Metazoa</taxon>
        <taxon>Ecdysozoa</taxon>
        <taxon>Nematoda</taxon>
        <taxon>Chromadorea</taxon>
        <taxon>Rhabditida</taxon>
        <taxon>Tylenchina</taxon>
        <taxon>Panagrolaimomorpha</taxon>
        <taxon>Panagrolaimoidea</taxon>
        <taxon>Panagrolaimidae</taxon>
        <taxon>Panagrolaimus</taxon>
    </lineage>
</organism>